<evidence type="ECO:0000256" key="4">
    <source>
        <dbReference type="SAM" id="MobiDB-lite"/>
    </source>
</evidence>
<keyword evidence="3" id="KW-0175">Coiled coil</keyword>
<evidence type="ECO:0000256" key="3">
    <source>
        <dbReference type="SAM" id="Coils"/>
    </source>
</evidence>
<evidence type="ECO:0000313" key="7">
    <source>
        <dbReference type="EMBL" id="RED31855.1"/>
    </source>
</evidence>
<dbReference type="OrthoDB" id="9759607at2"/>
<dbReference type="Proteomes" id="UP000256343">
    <property type="component" value="Unassembled WGS sequence"/>
</dbReference>
<dbReference type="NCBIfam" id="TIGR00254">
    <property type="entry name" value="GGDEF"/>
    <property type="match status" value="1"/>
</dbReference>
<feature type="domain" description="GGDEF" evidence="6">
    <location>
        <begin position="248"/>
        <end position="379"/>
    </location>
</feature>
<dbReference type="InterPro" id="IPR050469">
    <property type="entry name" value="Diguanylate_Cyclase"/>
</dbReference>
<feature type="transmembrane region" description="Helical" evidence="5">
    <location>
        <begin position="56"/>
        <end position="77"/>
    </location>
</feature>
<dbReference type="GO" id="GO:1902201">
    <property type="term" value="P:negative regulation of bacterial-type flagellum-dependent cell motility"/>
    <property type="evidence" value="ECO:0007669"/>
    <property type="project" value="TreeGrafter"/>
</dbReference>
<evidence type="ECO:0000259" key="6">
    <source>
        <dbReference type="PROSITE" id="PS50887"/>
    </source>
</evidence>
<accession>A0A336JQ18</accession>
<feature type="transmembrane region" description="Helical" evidence="5">
    <location>
        <begin position="164"/>
        <end position="181"/>
    </location>
</feature>
<keyword evidence="10" id="KW-1185">Reference proteome</keyword>
<dbReference type="RefSeq" id="WP_114358843.1">
    <property type="nucleotide sequence ID" value="NZ_QRDT01000014.1"/>
</dbReference>
<dbReference type="Gene3D" id="3.30.70.270">
    <property type="match status" value="1"/>
</dbReference>
<protein>
    <recommendedName>
        <fullName evidence="1">diguanylate cyclase</fullName>
        <ecNumber evidence="1">2.7.7.65</ecNumber>
    </recommendedName>
</protein>
<dbReference type="InterPro" id="IPR043128">
    <property type="entry name" value="Rev_trsase/Diguanyl_cyclase"/>
</dbReference>
<feature type="transmembrane region" description="Helical" evidence="5">
    <location>
        <begin position="89"/>
        <end position="109"/>
    </location>
</feature>
<evidence type="ECO:0000313" key="10">
    <source>
        <dbReference type="Proteomes" id="UP000256343"/>
    </source>
</evidence>
<organism evidence="8 9">
    <name type="scientific">Rhodopseudomonas pentothenatexigens</name>
    <dbReference type="NCBI Taxonomy" id="999699"/>
    <lineage>
        <taxon>Bacteria</taxon>
        <taxon>Pseudomonadati</taxon>
        <taxon>Pseudomonadota</taxon>
        <taxon>Alphaproteobacteria</taxon>
        <taxon>Hyphomicrobiales</taxon>
        <taxon>Nitrobacteraceae</taxon>
        <taxon>Rhodopseudomonas</taxon>
    </lineage>
</organism>
<evidence type="ECO:0000313" key="8">
    <source>
        <dbReference type="EMBL" id="SSW91835.1"/>
    </source>
</evidence>
<dbReference type="Pfam" id="PF00990">
    <property type="entry name" value="GGDEF"/>
    <property type="match status" value="1"/>
</dbReference>
<dbReference type="EC" id="2.7.7.65" evidence="1"/>
<feature type="transmembrane region" description="Helical" evidence="5">
    <location>
        <begin position="32"/>
        <end position="50"/>
    </location>
</feature>
<reference evidence="7 10" key="2">
    <citation type="submission" date="2018-07" db="EMBL/GenBank/DDBJ databases">
        <title>Genomic Encyclopedia of Archaeal and Bacterial Type Strains, Phase II (KMG-II): from individual species to whole genera.</title>
        <authorList>
            <person name="Goeker M."/>
        </authorList>
    </citation>
    <scope>NUCLEOTIDE SEQUENCE [LARGE SCALE GENOMIC DNA]</scope>
    <source>
        <strain evidence="7 10">JA575</strain>
    </source>
</reference>
<evidence type="ECO:0000256" key="2">
    <source>
        <dbReference type="ARBA" id="ARBA00034247"/>
    </source>
</evidence>
<dbReference type="InterPro" id="IPR000160">
    <property type="entry name" value="GGDEF_dom"/>
</dbReference>
<keyword evidence="5" id="KW-0472">Membrane</keyword>
<dbReference type="SMART" id="SM00267">
    <property type="entry name" value="GGDEF"/>
    <property type="match status" value="1"/>
</dbReference>
<evidence type="ECO:0000256" key="1">
    <source>
        <dbReference type="ARBA" id="ARBA00012528"/>
    </source>
</evidence>
<dbReference type="EMBL" id="UFQQ01000014">
    <property type="protein sequence ID" value="SSW91835.1"/>
    <property type="molecule type" value="Genomic_DNA"/>
</dbReference>
<dbReference type="FunFam" id="3.30.70.270:FF:000001">
    <property type="entry name" value="Diguanylate cyclase domain protein"/>
    <property type="match status" value="1"/>
</dbReference>
<dbReference type="GO" id="GO:0052621">
    <property type="term" value="F:diguanylate cyclase activity"/>
    <property type="evidence" value="ECO:0007669"/>
    <property type="project" value="UniProtKB-EC"/>
</dbReference>
<evidence type="ECO:0000256" key="5">
    <source>
        <dbReference type="SAM" id="Phobius"/>
    </source>
</evidence>
<comment type="catalytic activity">
    <reaction evidence="2">
        <text>2 GTP = 3',3'-c-di-GMP + 2 diphosphate</text>
        <dbReference type="Rhea" id="RHEA:24898"/>
        <dbReference type="ChEBI" id="CHEBI:33019"/>
        <dbReference type="ChEBI" id="CHEBI:37565"/>
        <dbReference type="ChEBI" id="CHEBI:58805"/>
        <dbReference type="EC" id="2.7.7.65"/>
    </reaction>
</comment>
<dbReference type="CDD" id="cd01949">
    <property type="entry name" value="GGDEF"/>
    <property type="match status" value="1"/>
</dbReference>
<dbReference type="PROSITE" id="PS50887">
    <property type="entry name" value="GGDEF"/>
    <property type="match status" value="1"/>
</dbReference>
<dbReference type="Proteomes" id="UP000252631">
    <property type="component" value="Unassembled WGS sequence"/>
</dbReference>
<dbReference type="GO" id="GO:0043709">
    <property type="term" value="P:cell adhesion involved in single-species biofilm formation"/>
    <property type="evidence" value="ECO:0007669"/>
    <property type="project" value="TreeGrafter"/>
</dbReference>
<proteinExistence type="predicted"/>
<feature type="coiled-coil region" evidence="3">
    <location>
        <begin position="194"/>
        <end position="221"/>
    </location>
</feature>
<dbReference type="SUPFAM" id="SSF55073">
    <property type="entry name" value="Nucleotide cyclase"/>
    <property type="match status" value="1"/>
</dbReference>
<dbReference type="InterPro" id="IPR029787">
    <property type="entry name" value="Nucleotide_cyclase"/>
</dbReference>
<gene>
    <name evidence="7" type="ORF">BJ125_11495</name>
    <name evidence="8" type="ORF">SAMN05892882_11495</name>
</gene>
<dbReference type="PANTHER" id="PTHR45138">
    <property type="entry name" value="REGULATORY COMPONENTS OF SENSORY TRANSDUCTION SYSTEM"/>
    <property type="match status" value="1"/>
</dbReference>
<name>A0A336JQ18_9BRAD</name>
<feature type="transmembrane region" description="Helical" evidence="5">
    <location>
        <begin position="141"/>
        <end position="158"/>
    </location>
</feature>
<reference evidence="8 9" key="1">
    <citation type="submission" date="2017-08" db="EMBL/GenBank/DDBJ databases">
        <authorList>
            <person name="de Groot N.N."/>
        </authorList>
    </citation>
    <scope>NUCLEOTIDE SEQUENCE [LARGE SCALE GENOMIC DNA]</scope>
    <source>
        <strain evidence="8 9">JA575</strain>
    </source>
</reference>
<dbReference type="PANTHER" id="PTHR45138:SF9">
    <property type="entry name" value="DIGUANYLATE CYCLASE DGCM-RELATED"/>
    <property type="match status" value="1"/>
</dbReference>
<evidence type="ECO:0000313" key="9">
    <source>
        <dbReference type="Proteomes" id="UP000252631"/>
    </source>
</evidence>
<keyword evidence="5" id="KW-1133">Transmembrane helix</keyword>
<keyword evidence="5" id="KW-0812">Transmembrane</keyword>
<dbReference type="EMBL" id="QRDT01000014">
    <property type="protein sequence ID" value="RED31855.1"/>
    <property type="molecule type" value="Genomic_DNA"/>
</dbReference>
<dbReference type="AlphaFoldDB" id="A0A336JQ18"/>
<feature type="region of interest" description="Disordered" evidence="4">
    <location>
        <begin position="1"/>
        <end position="23"/>
    </location>
</feature>
<feature type="transmembrane region" description="Helical" evidence="5">
    <location>
        <begin position="115"/>
        <end position="134"/>
    </location>
</feature>
<dbReference type="GO" id="GO:0005886">
    <property type="term" value="C:plasma membrane"/>
    <property type="evidence" value="ECO:0007669"/>
    <property type="project" value="TreeGrafter"/>
</dbReference>
<sequence>MTNQFPIFHDRRTSDTPATAHPMRGAGARRRFLIGTLLVNLAALSIDFAVLDAPHLAFAVGLRLLLVTPLVLLALVLNRRPDDRAMQSAVQATAVVAFALSVTAIGQFAPEPFAGRYMMAALFVVFAGALVSALSWPATKIMTVTATVLYIVITISGLRWPPAWTNIDLVGLSLITCVIALRARKRKDTQIAELEAIRRSDAQLKRDLRQANAALERLSATDPLTGAFNRRYLDDLIEQEAASIVPSLGQGVLMIDVDHFKLFNDYGGHAAGDRCLRRIVAAIRRNLRACDVLVRYGGEEFAVVLPGLDDAELYETAERLCRAVSALKIPHPGLGEAGIVTISVGIAPAVPAETLADAIQRADQSLYRAKRGGRNRVSA</sequence>